<dbReference type="InterPro" id="IPR022919">
    <property type="entry name" value="Pept_M48_protease_HtpX"/>
</dbReference>
<keyword evidence="5 12" id="KW-0812">Transmembrane</keyword>
<dbReference type="STRING" id="1618665.UY55_C0001G0224"/>
<feature type="transmembrane region" description="Helical" evidence="12">
    <location>
        <begin position="42"/>
        <end position="60"/>
    </location>
</feature>
<keyword evidence="4 12" id="KW-0645">Protease</keyword>
<dbReference type="GO" id="GO:0004222">
    <property type="term" value="F:metalloendopeptidase activity"/>
    <property type="evidence" value="ECO:0007669"/>
    <property type="project" value="UniProtKB-UniRule"/>
</dbReference>
<dbReference type="PANTHER" id="PTHR43221">
    <property type="entry name" value="PROTEASE HTPX"/>
    <property type="match status" value="1"/>
</dbReference>
<evidence type="ECO:0000256" key="6">
    <source>
        <dbReference type="ARBA" id="ARBA00022723"/>
    </source>
</evidence>
<keyword evidence="6 12" id="KW-0479">Metal-binding</keyword>
<evidence type="ECO:0000256" key="12">
    <source>
        <dbReference type="HAMAP-Rule" id="MF_00188"/>
    </source>
</evidence>
<evidence type="ECO:0000256" key="10">
    <source>
        <dbReference type="ARBA" id="ARBA00023049"/>
    </source>
</evidence>
<dbReference type="GO" id="GO:0008270">
    <property type="term" value="F:zinc ion binding"/>
    <property type="evidence" value="ECO:0007669"/>
    <property type="project" value="UniProtKB-UniRule"/>
</dbReference>
<dbReference type="Pfam" id="PF01435">
    <property type="entry name" value="Peptidase_M48"/>
    <property type="match status" value="1"/>
</dbReference>
<evidence type="ECO:0000256" key="7">
    <source>
        <dbReference type="ARBA" id="ARBA00022801"/>
    </source>
</evidence>
<dbReference type="PANTHER" id="PTHR43221:SF1">
    <property type="entry name" value="PROTEASE HTPX"/>
    <property type="match status" value="1"/>
</dbReference>
<evidence type="ECO:0000256" key="2">
    <source>
        <dbReference type="ARBA" id="ARBA00009779"/>
    </source>
</evidence>
<dbReference type="Proteomes" id="UP000034224">
    <property type="component" value="Unassembled WGS sequence"/>
</dbReference>
<evidence type="ECO:0000259" key="13">
    <source>
        <dbReference type="Pfam" id="PF01435"/>
    </source>
</evidence>
<dbReference type="AlphaFoldDB" id="A0A0G1WA21"/>
<evidence type="ECO:0000256" key="11">
    <source>
        <dbReference type="ARBA" id="ARBA00023136"/>
    </source>
</evidence>
<feature type="binding site" evidence="12">
    <location>
        <position position="147"/>
    </location>
    <ligand>
        <name>Zn(2+)</name>
        <dbReference type="ChEBI" id="CHEBI:29105"/>
        <note>catalytic</note>
    </ligand>
</feature>
<organism evidence="14 15">
    <name type="scientific">Candidatus Jorgensenbacteria bacterium GW2011_GWB1_50_10</name>
    <dbReference type="NCBI Taxonomy" id="1618665"/>
    <lineage>
        <taxon>Bacteria</taxon>
        <taxon>Candidatus Joergenseniibacteriota</taxon>
    </lineage>
</organism>
<comment type="subcellular location">
    <subcellularLocation>
        <location evidence="1 12">Cell membrane</location>
        <topology evidence="1 12">Multi-pass membrane protein</topology>
    </subcellularLocation>
</comment>
<feature type="active site" evidence="12">
    <location>
        <position position="144"/>
    </location>
</feature>
<dbReference type="InterPro" id="IPR050083">
    <property type="entry name" value="HtpX_protease"/>
</dbReference>
<evidence type="ECO:0000313" key="15">
    <source>
        <dbReference type="Proteomes" id="UP000034224"/>
    </source>
</evidence>
<keyword evidence="8 12" id="KW-0862">Zinc</keyword>
<comment type="caution">
    <text evidence="14">The sequence shown here is derived from an EMBL/GenBank/DDBJ whole genome shotgun (WGS) entry which is preliminary data.</text>
</comment>
<sequence>MTSLYTHKASNIRKTWLLFTLFFVIVIGIGWAFSRVYGSPGILYFAVIFSVLMSVISYWYSDKIVLRMTKARPVTQENARELWNVVENLAITAGLPMPKVYLIDERAPNAFATGRDPKHAVVAVTSGLLERLDRSELEGVIAHELSHIGNRDMLVSTVAVILVGFIAILSDIFLRSMFWRSAGRRRNSAGGLMLLVGIILSILAPISAMLIQLAISRKREFLADASGALLTRYPEGLASALKKIASDPTPLPGATNTNSHLWFDDPFTHGLGGRKTSPLHRLFMTHPPVEERIAALKGMKA</sequence>
<reference evidence="14 15" key="1">
    <citation type="journal article" date="2015" name="Nature">
        <title>rRNA introns, odd ribosomes, and small enigmatic genomes across a large radiation of phyla.</title>
        <authorList>
            <person name="Brown C.T."/>
            <person name="Hug L.A."/>
            <person name="Thomas B.C."/>
            <person name="Sharon I."/>
            <person name="Castelle C.J."/>
            <person name="Singh A."/>
            <person name="Wilkins M.J."/>
            <person name="Williams K.H."/>
            <person name="Banfield J.F."/>
        </authorList>
    </citation>
    <scope>NUCLEOTIDE SEQUENCE [LARGE SCALE GENOMIC DNA]</scope>
</reference>
<feature type="binding site" evidence="12">
    <location>
        <position position="220"/>
    </location>
    <ligand>
        <name>Zn(2+)</name>
        <dbReference type="ChEBI" id="CHEBI:29105"/>
        <note>catalytic</note>
    </ligand>
</feature>
<feature type="domain" description="Peptidase M48" evidence="13">
    <location>
        <begin position="78"/>
        <end position="299"/>
    </location>
</feature>
<dbReference type="EC" id="3.4.24.-" evidence="12"/>
<gene>
    <name evidence="12" type="primary">htpX</name>
    <name evidence="14" type="ORF">UY55_C0001G0224</name>
</gene>
<name>A0A0G1WA21_9BACT</name>
<comment type="cofactor">
    <cofactor evidence="12">
        <name>Zn(2+)</name>
        <dbReference type="ChEBI" id="CHEBI:29105"/>
    </cofactor>
    <text evidence="12">Binds 1 zinc ion per subunit.</text>
</comment>
<proteinExistence type="inferred from homology"/>
<dbReference type="Gene3D" id="3.30.2010.10">
    <property type="entry name" value="Metalloproteases ('zincins'), catalytic domain"/>
    <property type="match status" value="1"/>
</dbReference>
<dbReference type="EMBL" id="LCQK01000001">
    <property type="protein sequence ID" value="KKW15470.1"/>
    <property type="molecule type" value="Genomic_DNA"/>
</dbReference>
<feature type="transmembrane region" description="Helical" evidence="12">
    <location>
        <begin position="194"/>
        <end position="215"/>
    </location>
</feature>
<comment type="similarity">
    <text evidence="2 12">Belongs to the peptidase M48B family.</text>
</comment>
<evidence type="ECO:0000313" key="14">
    <source>
        <dbReference type="EMBL" id="KKW15470.1"/>
    </source>
</evidence>
<keyword evidence="7 12" id="KW-0378">Hydrolase</keyword>
<keyword evidence="10 12" id="KW-0482">Metalloprotease</keyword>
<evidence type="ECO:0000256" key="4">
    <source>
        <dbReference type="ARBA" id="ARBA00022670"/>
    </source>
</evidence>
<evidence type="ECO:0000256" key="9">
    <source>
        <dbReference type="ARBA" id="ARBA00022989"/>
    </source>
</evidence>
<evidence type="ECO:0000256" key="1">
    <source>
        <dbReference type="ARBA" id="ARBA00004651"/>
    </source>
</evidence>
<dbReference type="InterPro" id="IPR001915">
    <property type="entry name" value="Peptidase_M48"/>
</dbReference>
<evidence type="ECO:0000256" key="8">
    <source>
        <dbReference type="ARBA" id="ARBA00022833"/>
    </source>
</evidence>
<accession>A0A0G1WA21</accession>
<feature type="binding site" evidence="12">
    <location>
        <position position="143"/>
    </location>
    <ligand>
        <name>Zn(2+)</name>
        <dbReference type="ChEBI" id="CHEBI:29105"/>
        <note>catalytic</note>
    </ligand>
</feature>
<dbReference type="GO" id="GO:0006508">
    <property type="term" value="P:proteolysis"/>
    <property type="evidence" value="ECO:0007669"/>
    <property type="project" value="UniProtKB-KW"/>
</dbReference>
<dbReference type="GO" id="GO:0005886">
    <property type="term" value="C:plasma membrane"/>
    <property type="evidence" value="ECO:0007669"/>
    <property type="project" value="UniProtKB-SubCell"/>
</dbReference>
<feature type="transmembrane region" description="Helical" evidence="12">
    <location>
        <begin position="16"/>
        <end position="36"/>
    </location>
</feature>
<keyword evidence="9 12" id="KW-1133">Transmembrane helix</keyword>
<keyword evidence="3 12" id="KW-1003">Cell membrane</keyword>
<evidence type="ECO:0000256" key="5">
    <source>
        <dbReference type="ARBA" id="ARBA00022692"/>
    </source>
</evidence>
<protein>
    <recommendedName>
        <fullName evidence="12">Protease HtpX homolog</fullName>
        <ecNumber evidence="12">3.4.24.-</ecNumber>
    </recommendedName>
</protein>
<evidence type="ECO:0000256" key="3">
    <source>
        <dbReference type="ARBA" id="ARBA00022475"/>
    </source>
</evidence>
<feature type="transmembrane region" description="Helical" evidence="12">
    <location>
        <begin position="153"/>
        <end position="174"/>
    </location>
</feature>
<dbReference type="HAMAP" id="MF_00188">
    <property type="entry name" value="Pept_M48_protease_HtpX"/>
    <property type="match status" value="1"/>
</dbReference>
<keyword evidence="11 12" id="KW-0472">Membrane</keyword>
<dbReference type="CDD" id="cd07340">
    <property type="entry name" value="M48B_Htpx_like"/>
    <property type="match status" value="1"/>
</dbReference>